<dbReference type="EC" id="2.8.1.-" evidence="2"/>
<keyword evidence="3" id="KW-1185">Reference proteome</keyword>
<comment type="caution">
    <text evidence="2">The sequence shown here is derived from an EMBL/GenBank/DDBJ whole genome shotgun (WGS) entry which is preliminary data.</text>
</comment>
<dbReference type="PANTHER" id="PTHR38780:SF1">
    <property type="entry name" value="PROTEIN TUSC"/>
    <property type="match status" value="1"/>
</dbReference>
<dbReference type="NCBIfam" id="NF001238">
    <property type="entry name" value="PRK00211.1"/>
    <property type="match status" value="1"/>
</dbReference>
<dbReference type="GO" id="GO:0016740">
    <property type="term" value="F:transferase activity"/>
    <property type="evidence" value="ECO:0007669"/>
    <property type="project" value="UniProtKB-KW"/>
</dbReference>
<protein>
    <submittedName>
        <fullName evidence="2">Sulfurtransferase complex subunit TusC</fullName>
        <ecNumber evidence="2">2.8.1.-</ecNumber>
    </submittedName>
</protein>
<dbReference type="InterPro" id="IPR027396">
    <property type="entry name" value="DsrEFH-like"/>
</dbReference>
<dbReference type="Proteomes" id="UP001165678">
    <property type="component" value="Unassembled WGS sequence"/>
</dbReference>
<comment type="similarity">
    <text evidence="1">Belongs to the DsrF/TusC family.</text>
</comment>
<dbReference type="SUPFAM" id="SSF75169">
    <property type="entry name" value="DsrEFH-like"/>
    <property type="match status" value="1"/>
</dbReference>
<dbReference type="InterPro" id="IPR017462">
    <property type="entry name" value="Sulphur_relay_TusC/DsrF"/>
</dbReference>
<dbReference type="EMBL" id="JAPIVE010000001">
    <property type="protein sequence ID" value="MCX2523340.1"/>
    <property type="molecule type" value="Genomic_DNA"/>
</dbReference>
<reference evidence="2" key="1">
    <citation type="submission" date="2022-11" db="EMBL/GenBank/DDBJ databases">
        <title>Larsenimonas rhizosphaerae sp. nov., isolated from a tidal mudflat.</title>
        <authorList>
            <person name="Lee S.D."/>
            <person name="Kim I.S."/>
        </authorList>
    </citation>
    <scope>NUCLEOTIDE SEQUENCE</scope>
    <source>
        <strain evidence="2">GH2-1</strain>
    </source>
</reference>
<accession>A0AA42CX16</accession>
<evidence type="ECO:0000313" key="2">
    <source>
        <dbReference type="EMBL" id="MCX2523340.1"/>
    </source>
</evidence>
<dbReference type="InterPro" id="IPR003787">
    <property type="entry name" value="Sulphur_relay_DsrE/F-like"/>
</dbReference>
<dbReference type="AlphaFoldDB" id="A0AA42CX16"/>
<name>A0AA42CX16_9GAMM</name>
<dbReference type="Pfam" id="PF02635">
    <property type="entry name" value="DsrE"/>
    <property type="match status" value="1"/>
</dbReference>
<keyword evidence="2" id="KW-0808">Transferase</keyword>
<sequence>MTRKTLIIVRHPPHGSSWAREGIEAVLVGGALGVPVDVLFDGDGIFCLLPGQEAGALGQKGTLPMLKAFPMYDIDTVLVSRPALEARGLKADALAIDGDVVEPRDCLAHYHSILTF</sequence>
<gene>
    <name evidence="2" type="primary">tusC</name>
    <name evidence="2" type="ORF">OQ287_03735</name>
</gene>
<evidence type="ECO:0000313" key="3">
    <source>
        <dbReference type="Proteomes" id="UP001165678"/>
    </source>
</evidence>
<organism evidence="2 3">
    <name type="scientific">Larsenimonas rhizosphaerae</name>
    <dbReference type="NCBI Taxonomy" id="2944682"/>
    <lineage>
        <taxon>Bacteria</taxon>
        <taxon>Pseudomonadati</taxon>
        <taxon>Pseudomonadota</taxon>
        <taxon>Gammaproteobacteria</taxon>
        <taxon>Oceanospirillales</taxon>
        <taxon>Halomonadaceae</taxon>
        <taxon>Larsenimonas</taxon>
    </lineage>
</organism>
<dbReference type="PANTHER" id="PTHR38780">
    <property type="entry name" value="PROTEIN TUSC"/>
    <property type="match status" value="1"/>
</dbReference>
<proteinExistence type="inferred from homology"/>
<dbReference type="Gene3D" id="3.40.1260.10">
    <property type="entry name" value="DsrEFH-like"/>
    <property type="match status" value="1"/>
</dbReference>
<evidence type="ECO:0000256" key="1">
    <source>
        <dbReference type="ARBA" id="ARBA00005996"/>
    </source>
</evidence>
<dbReference type="RefSeq" id="WP_265895630.1">
    <property type="nucleotide sequence ID" value="NZ_JAPIVE010000001.1"/>
</dbReference>